<dbReference type="Gene3D" id="1.10.510.10">
    <property type="entry name" value="Transferase(Phosphotransferase) domain 1"/>
    <property type="match status" value="1"/>
</dbReference>
<proteinExistence type="inferred from homology"/>
<evidence type="ECO:0000256" key="8">
    <source>
        <dbReference type="SAM" id="MobiDB-lite"/>
    </source>
</evidence>
<feature type="compositionally biased region" description="Pro residues" evidence="8">
    <location>
        <begin position="529"/>
        <end position="541"/>
    </location>
</feature>
<keyword evidence="9" id="KW-0812">Transmembrane</keyword>
<feature type="domain" description="Protein kinase" evidence="10">
    <location>
        <begin position="31"/>
        <end position="307"/>
    </location>
</feature>
<keyword evidence="5" id="KW-0418">Kinase</keyword>
<accession>A0A5C8PJX4</accession>
<dbReference type="PROSITE" id="PS50011">
    <property type="entry name" value="PROTEIN_KINASE_DOM"/>
    <property type="match status" value="1"/>
</dbReference>
<dbReference type="InterPro" id="IPR000719">
    <property type="entry name" value="Prot_kinase_dom"/>
</dbReference>
<dbReference type="Gene3D" id="3.30.200.20">
    <property type="entry name" value="Phosphorylase Kinase, domain 1"/>
    <property type="match status" value="1"/>
</dbReference>
<keyword evidence="12" id="KW-1185">Reference proteome</keyword>
<dbReference type="PROSITE" id="PS00107">
    <property type="entry name" value="PROTEIN_KINASE_ATP"/>
    <property type="match status" value="1"/>
</dbReference>
<comment type="caution">
    <text evidence="11">The sequence shown here is derived from an EMBL/GenBank/DDBJ whole genome shotgun (WGS) entry which is preliminary data.</text>
</comment>
<evidence type="ECO:0000256" key="5">
    <source>
        <dbReference type="ARBA" id="ARBA00022777"/>
    </source>
</evidence>
<evidence type="ECO:0000313" key="11">
    <source>
        <dbReference type="EMBL" id="TXL73662.1"/>
    </source>
</evidence>
<dbReference type="PROSITE" id="PS00108">
    <property type="entry name" value="PROTEIN_KINASE_ST"/>
    <property type="match status" value="1"/>
</dbReference>
<dbReference type="GO" id="GO:0005524">
    <property type="term" value="F:ATP binding"/>
    <property type="evidence" value="ECO:0007669"/>
    <property type="project" value="UniProtKB-UniRule"/>
</dbReference>
<feature type="compositionally biased region" description="Basic and acidic residues" evidence="8">
    <location>
        <begin position="399"/>
        <end position="431"/>
    </location>
</feature>
<name>A0A5C8PJX4_9HYPH</name>
<keyword evidence="9" id="KW-1133">Transmembrane helix</keyword>
<organism evidence="11 12">
    <name type="scientific">Vineibacter terrae</name>
    <dbReference type="NCBI Taxonomy" id="2586908"/>
    <lineage>
        <taxon>Bacteria</taxon>
        <taxon>Pseudomonadati</taxon>
        <taxon>Pseudomonadota</taxon>
        <taxon>Alphaproteobacteria</taxon>
        <taxon>Hyphomicrobiales</taxon>
        <taxon>Vineibacter</taxon>
    </lineage>
</organism>
<feature type="binding site" evidence="7">
    <location>
        <position position="60"/>
    </location>
    <ligand>
        <name>ATP</name>
        <dbReference type="ChEBI" id="CHEBI:30616"/>
    </ligand>
</feature>
<reference evidence="11 12" key="1">
    <citation type="submission" date="2019-06" db="EMBL/GenBank/DDBJ databases">
        <title>New taxonomy in bacterial strain CC-CFT640, isolated from vineyard.</title>
        <authorList>
            <person name="Lin S.-Y."/>
            <person name="Tsai C.-F."/>
            <person name="Young C.-C."/>
        </authorList>
    </citation>
    <scope>NUCLEOTIDE SEQUENCE [LARGE SCALE GENOMIC DNA]</scope>
    <source>
        <strain evidence="11 12">CC-CFT640</strain>
    </source>
</reference>
<comment type="similarity">
    <text evidence="1">Belongs to the protein kinase superfamily. NEK Ser/Thr protein kinase family. NIMA subfamily.</text>
</comment>
<keyword evidence="6 7" id="KW-0067">ATP-binding</keyword>
<keyword evidence="3" id="KW-0808">Transferase</keyword>
<keyword evidence="9" id="KW-0472">Membrane</keyword>
<dbReference type="Proteomes" id="UP000321638">
    <property type="component" value="Unassembled WGS sequence"/>
</dbReference>
<dbReference type="EMBL" id="VDUZ01000023">
    <property type="protein sequence ID" value="TXL73662.1"/>
    <property type="molecule type" value="Genomic_DNA"/>
</dbReference>
<feature type="transmembrane region" description="Helical" evidence="9">
    <location>
        <begin position="352"/>
        <end position="373"/>
    </location>
</feature>
<dbReference type="PANTHER" id="PTHR43671">
    <property type="entry name" value="SERINE/THREONINE-PROTEIN KINASE NEK"/>
    <property type="match status" value="1"/>
</dbReference>
<keyword evidence="4 7" id="KW-0547">Nucleotide-binding</keyword>
<evidence type="ECO:0000259" key="10">
    <source>
        <dbReference type="PROSITE" id="PS50011"/>
    </source>
</evidence>
<evidence type="ECO:0000256" key="6">
    <source>
        <dbReference type="ARBA" id="ARBA00022840"/>
    </source>
</evidence>
<dbReference type="SUPFAM" id="SSF56112">
    <property type="entry name" value="Protein kinase-like (PK-like)"/>
    <property type="match status" value="1"/>
</dbReference>
<dbReference type="AlphaFoldDB" id="A0A5C8PJX4"/>
<feature type="compositionally biased region" description="Basic and acidic residues" evidence="8">
    <location>
        <begin position="316"/>
        <end position="328"/>
    </location>
</feature>
<dbReference type="InterPro" id="IPR011009">
    <property type="entry name" value="Kinase-like_dom_sf"/>
</dbReference>
<sequence>MDQTRTGSVHSGDAVGDNLVSLPAGYPLARYQLIETLGQGTFGITYRAHDRQLDRAVAIKEYLPVALAVRHGGTQVLPRSTRLADDFRWGRERFLAEAQTLARFENAPAIVRVYDFLEANGTAYMVMELLRGETLEARLKREGRLPPQIIERLLPPLLDGLQSVHETGILHRDIKPSNITLDDEGRPTLLDFGAARAAVAGRTQAMTAVYTPGYAAVEQFTSAAQGPYTDIYALATTLYQCVTGGMPPNALERVMGDRLEPASRVAAGLYPSGLLAGIDAGLAVRAQDRPATIAAWRAVFDGRRPTAFAPICADAPPERAAHDDETHVPRAASARPAKPPRPARPAGSSRKWIVAAVVGLLVVAGVAGGTLYVRDVREREAAREAERLAAEARQRELQAQRQAEAERQRIEQARQQAEAEARRRAAEEAAAKHQAQVEQEAESARRKAEDEARAQQEEEARRQAAEAARRQADADARRQQEEAARRQAAEDARHKADADARRRQEDEARRKAEADARRRQEEAARRPPEPIPPTPPPPVPRPAGVDGTWSGTVECFPGGPKGPVTMRVAAGQGSATVQGMTIALRVSDSSAVSDLAWIGQEGREWMASLRGRPAGDAIAITGSARTIGGRPDAFRPQCTLNLRHQ</sequence>
<evidence type="ECO:0000256" key="1">
    <source>
        <dbReference type="ARBA" id="ARBA00010886"/>
    </source>
</evidence>
<dbReference type="InterPro" id="IPR017441">
    <property type="entry name" value="Protein_kinase_ATP_BS"/>
</dbReference>
<evidence type="ECO:0000256" key="7">
    <source>
        <dbReference type="PROSITE-ProRule" id="PRU10141"/>
    </source>
</evidence>
<evidence type="ECO:0000256" key="2">
    <source>
        <dbReference type="ARBA" id="ARBA00012513"/>
    </source>
</evidence>
<dbReference type="Pfam" id="PF00069">
    <property type="entry name" value="Pkinase"/>
    <property type="match status" value="1"/>
</dbReference>
<dbReference type="SMART" id="SM00220">
    <property type="entry name" value="S_TKc"/>
    <property type="match status" value="1"/>
</dbReference>
<evidence type="ECO:0000256" key="4">
    <source>
        <dbReference type="ARBA" id="ARBA00022741"/>
    </source>
</evidence>
<feature type="region of interest" description="Disordered" evidence="8">
    <location>
        <begin position="315"/>
        <end position="348"/>
    </location>
</feature>
<dbReference type="CDD" id="cd14014">
    <property type="entry name" value="STKc_PknB_like"/>
    <property type="match status" value="1"/>
</dbReference>
<feature type="region of interest" description="Disordered" evidence="8">
    <location>
        <begin position="399"/>
        <end position="548"/>
    </location>
</feature>
<evidence type="ECO:0000256" key="9">
    <source>
        <dbReference type="SAM" id="Phobius"/>
    </source>
</evidence>
<evidence type="ECO:0000256" key="3">
    <source>
        <dbReference type="ARBA" id="ARBA00022679"/>
    </source>
</evidence>
<dbReference type="GO" id="GO:0004674">
    <property type="term" value="F:protein serine/threonine kinase activity"/>
    <property type="evidence" value="ECO:0007669"/>
    <property type="project" value="UniProtKB-EC"/>
</dbReference>
<dbReference type="OrthoDB" id="9801841at2"/>
<gene>
    <name evidence="11" type="ORF">FHP25_19815</name>
</gene>
<dbReference type="PANTHER" id="PTHR43671:SF13">
    <property type="entry name" value="SERINE_THREONINE-PROTEIN KINASE NEK2"/>
    <property type="match status" value="1"/>
</dbReference>
<feature type="compositionally biased region" description="Basic and acidic residues" evidence="8">
    <location>
        <begin position="442"/>
        <end position="528"/>
    </location>
</feature>
<dbReference type="InterPro" id="IPR050660">
    <property type="entry name" value="NEK_Ser/Thr_kinase"/>
</dbReference>
<evidence type="ECO:0000313" key="12">
    <source>
        <dbReference type="Proteomes" id="UP000321638"/>
    </source>
</evidence>
<protein>
    <recommendedName>
        <fullName evidence="2">non-specific serine/threonine protein kinase</fullName>
        <ecNumber evidence="2">2.7.11.1</ecNumber>
    </recommendedName>
</protein>
<dbReference type="InterPro" id="IPR008271">
    <property type="entry name" value="Ser/Thr_kinase_AS"/>
</dbReference>
<dbReference type="EC" id="2.7.11.1" evidence="2"/>
<dbReference type="RefSeq" id="WP_147848705.1">
    <property type="nucleotide sequence ID" value="NZ_VDUZ01000023.1"/>
</dbReference>